<feature type="region of interest" description="Disordered" evidence="8">
    <location>
        <begin position="546"/>
        <end position="575"/>
    </location>
</feature>
<organism evidence="10 11">
    <name type="scientific">Rasamsonia emersonii (strain ATCC 16479 / CBS 393.64 / IMI 116815)</name>
    <dbReference type="NCBI Taxonomy" id="1408163"/>
    <lineage>
        <taxon>Eukaryota</taxon>
        <taxon>Fungi</taxon>
        <taxon>Dikarya</taxon>
        <taxon>Ascomycota</taxon>
        <taxon>Pezizomycotina</taxon>
        <taxon>Eurotiomycetes</taxon>
        <taxon>Eurotiomycetidae</taxon>
        <taxon>Eurotiales</taxon>
        <taxon>Trichocomaceae</taxon>
        <taxon>Rasamsonia</taxon>
    </lineage>
</organism>
<keyword evidence="11" id="KW-1185">Reference proteome</keyword>
<keyword evidence="5" id="KW-0159">Chromosome partition</keyword>
<dbReference type="Proteomes" id="UP000053958">
    <property type="component" value="Unassembled WGS sequence"/>
</dbReference>
<keyword evidence="3" id="KW-0132">Cell division</keyword>
<evidence type="ECO:0000256" key="3">
    <source>
        <dbReference type="ARBA" id="ARBA00022618"/>
    </source>
</evidence>
<dbReference type="SUPFAM" id="SSF81383">
    <property type="entry name" value="F-box domain"/>
    <property type="match status" value="1"/>
</dbReference>
<evidence type="ECO:0000259" key="9">
    <source>
        <dbReference type="Pfam" id="PF00646"/>
    </source>
</evidence>
<dbReference type="Pfam" id="PF10345">
    <property type="entry name" value="Cohesin_load"/>
    <property type="match status" value="1"/>
</dbReference>
<evidence type="ECO:0000256" key="5">
    <source>
        <dbReference type="ARBA" id="ARBA00022829"/>
    </source>
</evidence>
<comment type="similarity">
    <text evidence="2">Belongs to the SCC4/mau-2 family.</text>
</comment>
<feature type="region of interest" description="Disordered" evidence="8">
    <location>
        <begin position="591"/>
        <end position="688"/>
    </location>
</feature>
<feature type="compositionally biased region" description="Low complexity" evidence="8">
    <location>
        <begin position="725"/>
        <end position="754"/>
    </location>
</feature>
<protein>
    <recommendedName>
        <fullName evidence="9">F-box domain-containing protein</fullName>
    </recommendedName>
</protein>
<sequence>MEFPASSFIPLPHAEAASAVGVSCWLQMTRKQNGCANVRCTNLGAQEISMVCGFWLRRFGTLCYRMRLHPVSILLRVRILKKKKKKKSEHSGKEPESQEGREQGRRCYILELPTELLSLIASHLPPLSEACLALTCKRFLAVSGAALLSESLHFNKDFAPLFHHYKNSHSFGTDRWKLLEMLENGKWSACSKCLKLHPRHAFSSKELKRPSNTRVCNLGDFAGVVDLCPCEKLTFRDKLDLVEHLRERELFTKLPTSVVGDRVHERYLWHSCTATYGTTEVKIDIFPEIDEEERLVVRTEYHMYVEPSRLGKHQHITPRFGCAHRSMDLWLSSVCQTLYCNRYDSFCSACRRISVCGTCETTLKCPRKRPNHCHGTNKVEYFFWTQRCLGKSTTIPDKEWARQRIHPVESHVTWTSCRELCPWTIRVHPPPNEAPSLGDDILDSALENNSGGFANQVYSSLQLSVRDKRPHVYIKLIHKPSPASEIGGSEEDGFSEPTARQLKDTPGGDALRSRIDGAAAAAIRTSLHGRSGLCHRQRTQQYPSQYLQQPPQNHPRPPPVQQQYNVNPNSPYQQYGKPYVYAQAIVPPYPPAYGQQQQQQQQQRQQQQQQYLQQTLQRSPPQQQQPQHRQSGPPLQYVNPAQTTFPQSPIHGGVSGPTAPSHLIHGPSPQSPVTQYGGMSAVSPSLSSVPGPSPYYAVPSPGQPQVYGQYISAVQPPSAPPPPSSTVAAAPSSQPKSQTSTVPAHSAPAASPVSKLVPQVVIPSPQKMPSKATPPDPPKKQTEVQQSQEAVQKPSKPSIDYQLLLLALADEYLNAAHSQGTLIALSKKEVELEEYYKLVATGLGCLEAVLRNWRLQPRTEALIRLRYARVLFEETNNDLEAETALSKGIDLCERQLLARMLYKSNPKAAVKAVDGMIQDVETYRHVPWEYAFRLLRVSLALSSGSHQEFVTAIHNLHRISNLANRNGDKVMSVVAAVIEALAHLQQSTSSDAIEQAQRAVAVARSHQLDDRVRDIPQIGSMIQMVDISCSLLEYDVNQSSQKLQIMQNLMDQRINDSRWRDDGSFSIPLNSKTAGSSLTDSGDIMQVEDGKLTLTLSWLPQHDLYTLCYFLSSVTLSAKNSHDGRKAEKYLQEGLRMIRGTFKAPEEISESLVTAGRRLEWRRILYCNMLLQQIFLACARTDWELANQTLKELRRAAEDLGDSLPEAVRCLMQYATGIIAQGTGDVVAALAAFESPILSLSQSTSKTARNDPRRDTAILAALNTILILREPSHPSHSRLPQVLSAVEPFCQGSSNKYLQAAYYLVCATVQTDSTIQTKQYLQQALQSATAIGNSQIICMTLTFMSWKYFRGVVGEQSEKSARAGRAMAKKANDRLWVSVTDEMLAETLDRQGKAEEAQTVREEAHRVMMGLPPALKHTEIR</sequence>
<dbReference type="GO" id="GO:0007059">
    <property type="term" value="P:chromosome segregation"/>
    <property type="evidence" value="ECO:0007669"/>
    <property type="project" value="UniProtKB-KW"/>
</dbReference>
<feature type="region of interest" description="Disordered" evidence="8">
    <location>
        <begin position="481"/>
        <end position="509"/>
    </location>
</feature>
<feature type="region of interest" description="Disordered" evidence="8">
    <location>
        <begin position="712"/>
        <end position="795"/>
    </location>
</feature>
<dbReference type="GO" id="GO:0005634">
    <property type="term" value="C:nucleus"/>
    <property type="evidence" value="ECO:0007669"/>
    <property type="project" value="UniProtKB-SubCell"/>
</dbReference>
<name>A0A0F4Z206_RASE3</name>
<dbReference type="EMBL" id="LASV01000060">
    <property type="protein sequence ID" value="KKA24544.1"/>
    <property type="molecule type" value="Genomic_DNA"/>
</dbReference>
<evidence type="ECO:0000256" key="1">
    <source>
        <dbReference type="ARBA" id="ARBA00004123"/>
    </source>
</evidence>
<evidence type="ECO:0000256" key="7">
    <source>
        <dbReference type="ARBA" id="ARBA00023306"/>
    </source>
</evidence>
<evidence type="ECO:0000313" key="11">
    <source>
        <dbReference type="Proteomes" id="UP000053958"/>
    </source>
</evidence>
<dbReference type="InterPro" id="IPR036047">
    <property type="entry name" value="F-box-like_dom_sf"/>
</dbReference>
<dbReference type="OrthoDB" id="5565328at2759"/>
<dbReference type="STRING" id="1408163.A0A0F4Z206"/>
<dbReference type="RefSeq" id="XP_013331156.1">
    <property type="nucleotide sequence ID" value="XM_013475702.1"/>
</dbReference>
<proteinExistence type="inferred from homology"/>
<dbReference type="InterPro" id="IPR019440">
    <property type="entry name" value="MAU2"/>
</dbReference>
<feature type="compositionally biased region" description="Low complexity" evidence="8">
    <location>
        <begin position="595"/>
        <end position="634"/>
    </location>
</feature>
<dbReference type="CDD" id="cd09917">
    <property type="entry name" value="F-box_SF"/>
    <property type="match status" value="1"/>
</dbReference>
<dbReference type="InterPro" id="IPR001810">
    <property type="entry name" value="F-box_dom"/>
</dbReference>
<comment type="caution">
    <text evidence="10">The sequence shown here is derived from an EMBL/GenBank/DDBJ whole genome shotgun (WGS) entry which is preliminary data.</text>
</comment>
<accession>A0A0F4Z206</accession>
<evidence type="ECO:0000256" key="4">
    <source>
        <dbReference type="ARBA" id="ARBA00022776"/>
    </source>
</evidence>
<dbReference type="PANTHER" id="PTHR21394">
    <property type="entry name" value="MAU2 CHROMATID COHESION FACTOR HOMOLOG"/>
    <property type="match status" value="1"/>
</dbReference>
<keyword evidence="4" id="KW-0498">Mitosis</keyword>
<reference evidence="10 11" key="1">
    <citation type="submission" date="2015-04" db="EMBL/GenBank/DDBJ databases">
        <authorList>
            <person name="Heijne W.H."/>
            <person name="Fedorova N.D."/>
            <person name="Nierman W.C."/>
            <person name="Vollebregt A.W."/>
            <person name="Zhao Z."/>
            <person name="Wu L."/>
            <person name="Kumar M."/>
            <person name="Stam H."/>
            <person name="van den Berg M.A."/>
            <person name="Pel H.J."/>
        </authorList>
    </citation>
    <scope>NUCLEOTIDE SEQUENCE [LARGE SCALE GENOMIC DNA]</scope>
    <source>
        <strain evidence="10 11">CBS 393.64</strain>
    </source>
</reference>
<evidence type="ECO:0000256" key="8">
    <source>
        <dbReference type="SAM" id="MobiDB-lite"/>
    </source>
</evidence>
<evidence type="ECO:0000313" key="10">
    <source>
        <dbReference type="EMBL" id="KKA24544.1"/>
    </source>
</evidence>
<dbReference type="Pfam" id="PF00646">
    <property type="entry name" value="F-box"/>
    <property type="match status" value="1"/>
</dbReference>
<evidence type="ECO:0000256" key="2">
    <source>
        <dbReference type="ARBA" id="ARBA00008585"/>
    </source>
</evidence>
<keyword evidence="7" id="KW-0131">Cell cycle</keyword>
<dbReference type="GO" id="GO:0007064">
    <property type="term" value="P:mitotic sister chromatid cohesion"/>
    <property type="evidence" value="ECO:0007669"/>
    <property type="project" value="InterPro"/>
</dbReference>
<keyword evidence="6" id="KW-0539">Nucleus</keyword>
<evidence type="ECO:0000256" key="6">
    <source>
        <dbReference type="ARBA" id="ARBA00023242"/>
    </source>
</evidence>
<gene>
    <name evidence="10" type="ORF">T310_1445</name>
</gene>
<comment type="subcellular location">
    <subcellularLocation>
        <location evidence="1">Nucleus</location>
    </subcellularLocation>
</comment>
<feature type="domain" description="F-box" evidence="9">
    <location>
        <begin position="109"/>
        <end position="140"/>
    </location>
</feature>
<feature type="compositionally biased region" description="Low complexity" evidence="8">
    <location>
        <begin position="561"/>
        <end position="575"/>
    </location>
</feature>
<dbReference type="GO" id="GO:0051301">
    <property type="term" value="P:cell division"/>
    <property type="evidence" value="ECO:0007669"/>
    <property type="project" value="UniProtKB-KW"/>
</dbReference>
<dbReference type="GeneID" id="25313796"/>